<dbReference type="PANTHER" id="PTHR46300">
    <property type="entry name" value="P450, PUTATIVE (EUROFUNG)-RELATED-RELATED"/>
    <property type="match status" value="1"/>
</dbReference>
<dbReference type="STRING" id="1569628.A0A316UXT6"/>
<dbReference type="Gene3D" id="1.10.630.10">
    <property type="entry name" value="Cytochrome P450"/>
    <property type="match status" value="1"/>
</dbReference>
<dbReference type="GO" id="GO:0005506">
    <property type="term" value="F:iron ion binding"/>
    <property type="evidence" value="ECO:0007669"/>
    <property type="project" value="InterPro"/>
</dbReference>
<dbReference type="Proteomes" id="UP000245884">
    <property type="component" value="Unassembled WGS sequence"/>
</dbReference>
<keyword evidence="5 9" id="KW-0479">Metal-binding</keyword>
<accession>A0A316UXT6</accession>
<dbReference type="GeneID" id="37027379"/>
<feature type="binding site" description="axial binding residue" evidence="9">
    <location>
        <position position="100"/>
    </location>
    <ligand>
        <name>heme</name>
        <dbReference type="ChEBI" id="CHEBI:30413"/>
    </ligand>
    <ligandPart>
        <name>Fe</name>
        <dbReference type="ChEBI" id="CHEBI:18248"/>
    </ligandPart>
</feature>
<dbReference type="EMBL" id="KZ819663">
    <property type="protein sequence ID" value="PWN29804.1"/>
    <property type="molecule type" value="Genomic_DNA"/>
</dbReference>
<dbReference type="InterPro" id="IPR001128">
    <property type="entry name" value="Cyt_P450"/>
</dbReference>
<keyword evidence="7 9" id="KW-0408">Iron</keyword>
<evidence type="ECO:0000256" key="8">
    <source>
        <dbReference type="ARBA" id="ARBA00023033"/>
    </source>
</evidence>
<proteinExistence type="inferred from homology"/>
<keyword evidence="6 10" id="KW-0560">Oxidoreductase</keyword>
<name>A0A316UXT6_9BASI</name>
<evidence type="ECO:0000256" key="3">
    <source>
        <dbReference type="ARBA" id="ARBA00010617"/>
    </source>
</evidence>
<evidence type="ECO:0000313" key="12">
    <source>
        <dbReference type="Proteomes" id="UP000245884"/>
    </source>
</evidence>
<evidence type="ECO:0000256" key="9">
    <source>
        <dbReference type="PIRSR" id="PIRSR602401-1"/>
    </source>
</evidence>
<comment type="pathway">
    <text evidence="2">Secondary metabolite biosynthesis.</text>
</comment>
<evidence type="ECO:0000256" key="5">
    <source>
        <dbReference type="ARBA" id="ARBA00022723"/>
    </source>
</evidence>
<dbReference type="SUPFAM" id="SSF48264">
    <property type="entry name" value="Cytochrome P450"/>
    <property type="match status" value="1"/>
</dbReference>
<keyword evidence="12" id="KW-1185">Reference proteome</keyword>
<protein>
    <submittedName>
        <fullName evidence="11">Cytochrome P450</fullName>
    </submittedName>
</protein>
<evidence type="ECO:0000313" key="11">
    <source>
        <dbReference type="EMBL" id="PWN29804.1"/>
    </source>
</evidence>
<sequence>MIALIRECLRLAPAIPIGIIRETTRDIIFQGRRIEAGTWLLPMNALINKDQRMYGIDAEEFRPSRYFESIGADGKGLNGKGTHIGPLTAQAGFGFGKRACPGADLAEKVIAVTASRLLWCFDISFEDPTILERQSFFEALNPARDCQVRTMRPPPISFTLRSGRDRQALLEQLAV</sequence>
<evidence type="ECO:0000256" key="2">
    <source>
        <dbReference type="ARBA" id="ARBA00005179"/>
    </source>
</evidence>
<dbReference type="GO" id="GO:0004497">
    <property type="term" value="F:monooxygenase activity"/>
    <property type="evidence" value="ECO:0007669"/>
    <property type="project" value="UniProtKB-KW"/>
</dbReference>
<dbReference type="InterPro" id="IPR036396">
    <property type="entry name" value="Cyt_P450_sf"/>
</dbReference>
<dbReference type="InterPro" id="IPR002401">
    <property type="entry name" value="Cyt_P450_E_grp-I"/>
</dbReference>
<reference evidence="11 12" key="1">
    <citation type="journal article" date="2018" name="Mol. Biol. Evol.">
        <title>Broad Genomic Sampling Reveals a Smut Pathogenic Ancestry of the Fungal Clade Ustilaginomycotina.</title>
        <authorList>
            <person name="Kijpornyongpan T."/>
            <person name="Mondo S.J."/>
            <person name="Barry K."/>
            <person name="Sandor L."/>
            <person name="Lee J."/>
            <person name="Lipzen A."/>
            <person name="Pangilinan J."/>
            <person name="LaButti K."/>
            <person name="Hainaut M."/>
            <person name="Henrissat B."/>
            <person name="Grigoriev I.V."/>
            <person name="Spatafora J.W."/>
            <person name="Aime M.C."/>
        </authorList>
    </citation>
    <scope>NUCLEOTIDE SEQUENCE [LARGE SCALE GENOMIC DNA]</scope>
    <source>
        <strain evidence="11 12">MCA 5214</strain>
    </source>
</reference>
<keyword evidence="4 9" id="KW-0349">Heme</keyword>
<organism evidence="11 12">
    <name type="scientific">Jaminaea rosea</name>
    <dbReference type="NCBI Taxonomy" id="1569628"/>
    <lineage>
        <taxon>Eukaryota</taxon>
        <taxon>Fungi</taxon>
        <taxon>Dikarya</taxon>
        <taxon>Basidiomycota</taxon>
        <taxon>Ustilaginomycotina</taxon>
        <taxon>Exobasidiomycetes</taxon>
        <taxon>Microstromatales</taxon>
        <taxon>Microstromatales incertae sedis</taxon>
        <taxon>Jaminaea</taxon>
    </lineage>
</organism>
<comment type="similarity">
    <text evidence="3 10">Belongs to the cytochrome P450 family.</text>
</comment>
<evidence type="ECO:0000256" key="4">
    <source>
        <dbReference type="ARBA" id="ARBA00022617"/>
    </source>
</evidence>
<keyword evidence="8 10" id="KW-0503">Monooxygenase</keyword>
<dbReference type="AlphaFoldDB" id="A0A316UXT6"/>
<dbReference type="OrthoDB" id="2789670at2759"/>
<feature type="non-terminal residue" evidence="11">
    <location>
        <position position="1"/>
    </location>
</feature>
<dbReference type="GO" id="GO:0016705">
    <property type="term" value="F:oxidoreductase activity, acting on paired donors, with incorporation or reduction of molecular oxygen"/>
    <property type="evidence" value="ECO:0007669"/>
    <property type="project" value="InterPro"/>
</dbReference>
<evidence type="ECO:0000256" key="1">
    <source>
        <dbReference type="ARBA" id="ARBA00001971"/>
    </source>
</evidence>
<feature type="non-terminal residue" evidence="11">
    <location>
        <position position="175"/>
    </location>
</feature>
<evidence type="ECO:0000256" key="6">
    <source>
        <dbReference type="ARBA" id="ARBA00023002"/>
    </source>
</evidence>
<dbReference type="RefSeq" id="XP_025364416.1">
    <property type="nucleotide sequence ID" value="XM_025505556.1"/>
</dbReference>
<dbReference type="InterPro" id="IPR017972">
    <property type="entry name" value="Cyt_P450_CS"/>
</dbReference>
<dbReference type="Pfam" id="PF00067">
    <property type="entry name" value="p450"/>
    <property type="match status" value="1"/>
</dbReference>
<evidence type="ECO:0000256" key="10">
    <source>
        <dbReference type="RuleBase" id="RU000461"/>
    </source>
</evidence>
<dbReference type="InterPro" id="IPR050364">
    <property type="entry name" value="Cytochrome_P450_fung"/>
</dbReference>
<dbReference type="PRINTS" id="PR00463">
    <property type="entry name" value="EP450I"/>
</dbReference>
<dbReference type="PROSITE" id="PS00086">
    <property type="entry name" value="CYTOCHROME_P450"/>
    <property type="match status" value="1"/>
</dbReference>
<dbReference type="GO" id="GO:0020037">
    <property type="term" value="F:heme binding"/>
    <property type="evidence" value="ECO:0007669"/>
    <property type="project" value="InterPro"/>
</dbReference>
<comment type="cofactor">
    <cofactor evidence="1 9">
        <name>heme</name>
        <dbReference type="ChEBI" id="CHEBI:30413"/>
    </cofactor>
</comment>
<gene>
    <name evidence="11" type="ORF">BDZ90DRAFT_230647</name>
</gene>
<dbReference type="PANTHER" id="PTHR46300:SF1">
    <property type="entry name" value="P450, PUTATIVE (EUROFUNG)-RELATED"/>
    <property type="match status" value="1"/>
</dbReference>
<evidence type="ECO:0000256" key="7">
    <source>
        <dbReference type="ARBA" id="ARBA00023004"/>
    </source>
</evidence>